<organism evidence="2 3">
    <name type="scientific">Acetobacter lambici</name>
    <dbReference type="NCBI Taxonomy" id="1332824"/>
    <lineage>
        <taxon>Bacteria</taxon>
        <taxon>Pseudomonadati</taxon>
        <taxon>Pseudomonadota</taxon>
        <taxon>Alphaproteobacteria</taxon>
        <taxon>Acetobacterales</taxon>
        <taxon>Acetobacteraceae</taxon>
        <taxon>Acetobacter</taxon>
    </lineage>
</organism>
<name>A0ABT1F370_9PROT</name>
<dbReference type="Proteomes" id="UP001523528">
    <property type="component" value="Unassembled WGS sequence"/>
</dbReference>
<reference evidence="2 3" key="1">
    <citation type="submission" date="2022-06" db="EMBL/GenBank/DDBJ databases">
        <title>Acetobacer genomes from food samples.</title>
        <authorList>
            <person name="Sombolestani A."/>
        </authorList>
    </citation>
    <scope>NUCLEOTIDE SEQUENCE [LARGE SCALE GENOMIC DNA]</scope>
    <source>
        <strain evidence="2 3">R-83285</strain>
    </source>
</reference>
<protein>
    <recommendedName>
        <fullName evidence="1">Large polyvalent protein associated domain-containing protein</fullName>
    </recommendedName>
</protein>
<dbReference type="InterPro" id="IPR041311">
    <property type="entry name" value="LPD29"/>
</dbReference>
<dbReference type="RefSeq" id="WP_253544300.1">
    <property type="nucleotide sequence ID" value="NZ_JAMYZY010000044.1"/>
</dbReference>
<comment type="caution">
    <text evidence="2">The sequence shown here is derived from an EMBL/GenBank/DDBJ whole genome shotgun (WGS) entry which is preliminary data.</text>
</comment>
<accession>A0ABT1F370</accession>
<evidence type="ECO:0000313" key="3">
    <source>
        <dbReference type="Proteomes" id="UP001523528"/>
    </source>
</evidence>
<keyword evidence="3" id="KW-1185">Reference proteome</keyword>
<proteinExistence type="predicted"/>
<gene>
    <name evidence="2" type="ORF">NKW50_13705</name>
</gene>
<evidence type="ECO:0000313" key="2">
    <source>
        <dbReference type="EMBL" id="MCP1259645.1"/>
    </source>
</evidence>
<evidence type="ECO:0000259" key="1">
    <source>
        <dbReference type="Pfam" id="PF18847"/>
    </source>
</evidence>
<dbReference type="EMBL" id="JAMYZZ010000042">
    <property type="protein sequence ID" value="MCP1259645.1"/>
    <property type="molecule type" value="Genomic_DNA"/>
</dbReference>
<sequence>MTEILTTKETVSLLRKSLKVTFPGVKFSVRTDRGGITSQVRVAWEDGPTTDEVEAVTDGYAGDGFDGMIDMAYSRDSWLAPDGRAYFAGTEGTQGSMGVIPPSESPAPVEGCRRVRFCLGSVSCVRTYSRAAIDAVVAALTEQGAPEGIYTVRGSENWGYNIDTNARGFDSWLYWRDAAYKAMDAYKAEEEKAEQAAA</sequence>
<dbReference type="Pfam" id="PF18847">
    <property type="entry name" value="LPD29"/>
    <property type="match status" value="1"/>
</dbReference>
<feature type="domain" description="Large polyvalent protein associated" evidence="1">
    <location>
        <begin position="6"/>
        <end position="80"/>
    </location>
</feature>